<feature type="binding site" evidence="21">
    <location>
        <position position="674"/>
    </location>
    <ligand>
        <name>ATP</name>
        <dbReference type="ChEBI" id="CHEBI:30616"/>
    </ligand>
</feature>
<keyword evidence="13 21" id="KW-0067">ATP-binding</keyword>
<evidence type="ECO:0000259" key="23">
    <source>
        <dbReference type="PROSITE" id="PS50011"/>
    </source>
</evidence>
<dbReference type="InterPro" id="IPR011009">
    <property type="entry name" value="Kinase-like_dom_sf"/>
</dbReference>
<reference evidence="24" key="3">
    <citation type="submission" date="2025-09" db="UniProtKB">
        <authorList>
            <consortium name="Ensembl"/>
        </authorList>
    </citation>
    <scope>IDENTIFICATION</scope>
</reference>
<evidence type="ECO:0000256" key="16">
    <source>
        <dbReference type="ARBA" id="ARBA00047899"/>
    </source>
</evidence>
<keyword evidence="8" id="KW-0723">Serine/threonine-protein kinase</keyword>
<reference evidence="24 25" key="1">
    <citation type="journal article" date="2019" name="Proc. Natl. Acad. Sci. U.S.A.">
        <title>Regulatory changes in pterin and carotenoid genes underlie balanced color polymorphisms in the wall lizard.</title>
        <authorList>
            <person name="Andrade P."/>
            <person name="Pinho C."/>
            <person name="Perez I de Lanuza G."/>
            <person name="Afonso S."/>
            <person name="Brejcha J."/>
            <person name="Rubin C.J."/>
            <person name="Wallerman O."/>
            <person name="Pereira P."/>
            <person name="Sabatino S.J."/>
            <person name="Bellati A."/>
            <person name="Pellitteri-Rosa D."/>
            <person name="Bosakova Z."/>
            <person name="Bunikis I."/>
            <person name="Carretero M.A."/>
            <person name="Feiner N."/>
            <person name="Marsik P."/>
            <person name="Pauperio F."/>
            <person name="Salvi D."/>
            <person name="Soler L."/>
            <person name="While G.M."/>
            <person name="Uller T."/>
            <person name="Font E."/>
            <person name="Andersson L."/>
            <person name="Carneiro M."/>
        </authorList>
    </citation>
    <scope>NUCLEOTIDE SEQUENCE</scope>
</reference>
<evidence type="ECO:0000256" key="8">
    <source>
        <dbReference type="ARBA" id="ARBA00022527"/>
    </source>
</evidence>
<comment type="subcellular location">
    <subcellularLocation>
        <location evidence="4">Chromosome</location>
    </subcellularLocation>
    <subcellularLocation>
        <location evidence="3">Cytoplasm</location>
        <location evidence="3">Cytoskeleton</location>
        <location evidence="3">Spindle</location>
    </subcellularLocation>
    <subcellularLocation>
        <location evidence="2">Nucleus</location>
    </subcellularLocation>
</comment>
<keyword evidence="10" id="KW-0808">Transferase</keyword>
<evidence type="ECO:0000313" key="24">
    <source>
        <dbReference type="Ensembl" id="ENSPMRP00000037017.1"/>
    </source>
</evidence>
<dbReference type="InterPro" id="IPR017441">
    <property type="entry name" value="Protein_kinase_ATP_BS"/>
</dbReference>
<dbReference type="CTD" id="83903"/>
<dbReference type="GO" id="GO:0005819">
    <property type="term" value="C:spindle"/>
    <property type="evidence" value="ECO:0007669"/>
    <property type="project" value="UniProtKB-SubCell"/>
</dbReference>
<dbReference type="KEGG" id="pmua:114585369"/>
<dbReference type="RefSeq" id="XP_028563778.1">
    <property type="nucleotide sequence ID" value="XM_028707945.1"/>
</dbReference>
<comment type="catalytic activity">
    <reaction evidence="16">
        <text>L-threonyl-[protein] + ATP = O-phospho-L-threonyl-[protein] + ADP + H(+)</text>
        <dbReference type="Rhea" id="RHEA:46608"/>
        <dbReference type="Rhea" id="RHEA-COMP:11060"/>
        <dbReference type="Rhea" id="RHEA-COMP:11605"/>
        <dbReference type="ChEBI" id="CHEBI:15378"/>
        <dbReference type="ChEBI" id="CHEBI:30013"/>
        <dbReference type="ChEBI" id="CHEBI:30616"/>
        <dbReference type="ChEBI" id="CHEBI:61977"/>
        <dbReference type="ChEBI" id="CHEBI:456216"/>
        <dbReference type="EC" id="2.7.11.1"/>
    </reaction>
</comment>
<evidence type="ECO:0000256" key="15">
    <source>
        <dbReference type="ARBA" id="ARBA00023242"/>
    </source>
</evidence>
<evidence type="ECO:0000256" key="20">
    <source>
        <dbReference type="ARBA" id="ARBA00081741"/>
    </source>
</evidence>
<dbReference type="InterPro" id="IPR024604">
    <property type="entry name" value="GSG2_C"/>
</dbReference>
<evidence type="ECO:0000256" key="14">
    <source>
        <dbReference type="ARBA" id="ARBA00023212"/>
    </source>
</evidence>
<evidence type="ECO:0000256" key="3">
    <source>
        <dbReference type="ARBA" id="ARBA00004186"/>
    </source>
</evidence>
<comment type="function">
    <text evidence="18">Serine/threonine-protein kinase that phosphorylates histone H3 at 'Thr-3' (H3T3ph) during mitosis. May act through H3T3ph to both position and modulate activation of AURKB and other components of the chromosomal passenger complex (CPC) at centromeres to ensure proper chromatid cohesion, metaphase alignment and normal progression through the cell cycle.</text>
</comment>
<dbReference type="PROSITE" id="PS50011">
    <property type="entry name" value="PROTEIN_KINASE_DOM"/>
    <property type="match status" value="1"/>
</dbReference>
<keyword evidence="11 21" id="KW-0547">Nucleotide-binding</keyword>
<feature type="region of interest" description="Disordered" evidence="22">
    <location>
        <begin position="1"/>
        <end position="59"/>
    </location>
</feature>
<organism evidence="24 25">
    <name type="scientific">Podarcis muralis</name>
    <name type="common">Wall lizard</name>
    <name type="synonym">Lacerta muralis</name>
    <dbReference type="NCBI Taxonomy" id="64176"/>
    <lineage>
        <taxon>Eukaryota</taxon>
        <taxon>Metazoa</taxon>
        <taxon>Chordata</taxon>
        <taxon>Craniata</taxon>
        <taxon>Vertebrata</taxon>
        <taxon>Euteleostomi</taxon>
        <taxon>Lepidosauria</taxon>
        <taxon>Squamata</taxon>
        <taxon>Bifurcata</taxon>
        <taxon>Unidentata</taxon>
        <taxon>Episquamata</taxon>
        <taxon>Laterata</taxon>
        <taxon>Lacertibaenia</taxon>
        <taxon>Lacertidae</taxon>
        <taxon>Podarcis</taxon>
    </lineage>
</organism>
<accession>A0A670KPH2</accession>
<dbReference type="GO" id="GO:0005524">
    <property type="term" value="F:ATP binding"/>
    <property type="evidence" value="ECO:0007669"/>
    <property type="project" value="UniProtKB-UniRule"/>
</dbReference>
<evidence type="ECO:0000256" key="17">
    <source>
        <dbReference type="ARBA" id="ARBA00048679"/>
    </source>
</evidence>
<dbReference type="SUPFAM" id="SSF56112">
    <property type="entry name" value="Protein kinase-like (PK-like)"/>
    <property type="match status" value="1"/>
</dbReference>
<evidence type="ECO:0000256" key="10">
    <source>
        <dbReference type="ARBA" id="ARBA00022679"/>
    </source>
</evidence>
<evidence type="ECO:0000256" key="21">
    <source>
        <dbReference type="PROSITE-ProRule" id="PRU10141"/>
    </source>
</evidence>
<dbReference type="EC" id="2.7.11.1" evidence="5"/>
<dbReference type="PANTHER" id="PTHR24419:SF18">
    <property type="entry name" value="SERINE_THREONINE-PROTEIN KINASE HASPIN"/>
    <property type="match status" value="1"/>
</dbReference>
<dbReference type="FunFam" id="1.10.510.10:FF:000401">
    <property type="entry name" value="serine/threonine-protein kinase haspin"/>
    <property type="match status" value="1"/>
</dbReference>
<dbReference type="GO" id="GO:0005813">
    <property type="term" value="C:centrosome"/>
    <property type="evidence" value="ECO:0007669"/>
    <property type="project" value="Ensembl"/>
</dbReference>
<evidence type="ECO:0000256" key="7">
    <source>
        <dbReference type="ARBA" id="ARBA00022490"/>
    </source>
</evidence>
<evidence type="ECO:0000256" key="12">
    <source>
        <dbReference type="ARBA" id="ARBA00022777"/>
    </source>
</evidence>
<evidence type="ECO:0000256" key="22">
    <source>
        <dbReference type="SAM" id="MobiDB-lite"/>
    </source>
</evidence>
<keyword evidence="7" id="KW-0963">Cytoplasm</keyword>
<dbReference type="Gene3D" id="1.10.510.10">
    <property type="entry name" value="Transferase(Phosphotransferase) domain 1"/>
    <property type="match status" value="1"/>
</dbReference>
<keyword evidence="14" id="KW-0206">Cytoskeleton</keyword>
<feature type="region of interest" description="Disordered" evidence="22">
    <location>
        <begin position="77"/>
        <end position="169"/>
    </location>
</feature>
<evidence type="ECO:0000313" key="25">
    <source>
        <dbReference type="Proteomes" id="UP000472272"/>
    </source>
</evidence>
<evidence type="ECO:0000256" key="11">
    <source>
        <dbReference type="ARBA" id="ARBA00022741"/>
    </source>
</evidence>
<comment type="catalytic activity">
    <reaction evidence="17">
        <text>L-seryl-[protein] + ATP = O-phospho-L-seryl-[protein] + ADP + H(+)</text>
        <dbReference type="Rhea" id="RHEA:17989"/>
        <dbReference type="Rhea" id="RHEA-COMP:9863"/>
        <dbReference type="Rhea" id="RHEA-COMP:11604"/>
        <dbReference type="ChEBI" id="CHEBI:15378"/>
        <dbReference type="ChEBI" id="CHEBI:29999"/>
        <dbReference type="ChEBI" id="CHEBI:30616"/>
        <dbReference type="ChEBI" id="CHEBI:83421"/>
        <dbReference type="ChEBI" id="CHEBI:456216"/>
        <dbReference type="EC" id="2.7.11.1"/>
    </reaction>
</comment>
<dbReference type="PROSITE" id="PS00107">
    <property type="entry name" value="PROTEIN_KINASE_ATP"/>
    <property type="match status" value="1"/>
</dbReference>
<keyword evidence="25" id="KW-1185">Reference proteome</keyword>
<evidence type="ECO:0000256" key="1">
    <source>
        <dbReference type="ARBA" id="ARBA00001946"/>
    </source>
</evidence>
<evidence type="ECO:0000256" key="18">
    <source>
        <dbReference type="ARBA" id="ARBA00053811"/>
    </source>
</evidence>
<dbReference type="FunFam" id="3.30.200.20:FF:000409">
    <property type="entry name" value="serine/threonine-protein kinase haspin"/>
    <property type="match status" value="1"/>
</dbReference>
<keyword evidence="12" id="KW-0418">Kinase</keyword>
<evidence type="ECO:0000256" key="13">
    <source>
        <dbReference type="ARBA" id="ARBA00022840"/>
    </source>
</evidence>
<dbReference type="GO" id="GO:0007094">
    <property type="term" value="P:mitotic spindle assembly checkpoint signaling"/>
    <property type="evidence" value="ECO:0007669"/>
    <property type="project" value="Ensembl"/>
</dbReference>
<dbReference type="GO" id="GO:0005694">
    <property type="term" value="C:chromosome"/>
    <property type="evidence" value="ECO:0007669"/>
    <property type="project" value="UniProtKB-SubCell"/>
</dbReference>
<evidence type="ECO:0000256" key="2">
    <source>
        <dbReference type="ARBA" id="ARBA00004123"/>
    </source>
</evidence>
<evidence type="ECO:0000256" key="6">
    <source>
        <dbReference type="ARBA" id="ARBA00022454"/>
    </source>
</evidence>
<keyword evidence="6" id="KW-0158">Chromosome</keyword>
<feature type="domain" description="Protein kinase" evidence="23">
    <location>
        <begin position="647"/>
        <end position="962"/>
    </location>
</feature>
<sequence length="962" mass="106003">MEQPRARLLRTYSGLRGGLGRGGPGAASAAAARRAGLRRLPPPAPWISPPVDRRHLFSSSCSSSLSFEEAAASSSFGDLSYLPPKAAQEKAPAAPPSSSEDSDFLPPTRKARLRKKPPSKKGTAKKKGKGAKENKAPQGELGGRPAANNTFVPPTPLRRNVTQRRRKPVQRGLRIRFPLLSSTPELAKRDLEEEGGEEGVLQGSSPVSYACCFHPDDLQEVLREDCCGGGDGLSELSSMKMDGDAREMGGSLELFTLEDVPSLQRKSVHEDSQAEPLPVTLFQPPCSSSPHPPFKSSSALQSCNSCSETGASLQNREGLTISPGCYVVSPSQSPGADHGQSLPVSPKEPLSGVFQLQANLHDDKIYLCLPKDAAPLANKRQRVSVQACTSSPKAVGELNGAVSEDGNDNIKDYSSPQLQPTVLLDSRVVPNWLASQSTKKQAVVQLTWKKQHTLQSDSLCGLSDTSRKLVPTCSTVGTGRKACISGFSTSRWGQRGKLEKARQKRNVGRKRQADPSLLQERLKCNKTEDYLSSSILSPECSFKNSSLWRRIRASFSLHKKKIILSEVESLSGSIANASLPSVMETPKTPFTQKLSYSISPSSSMVLLSSMTSSAMSEMVLTDEEKVYKECHQSGPISFEECITPDKMQKCEKIGEGVFGEVFRTEGEGGLTALKIIPIEGSDQVNGEPQKTFGEILPEIIISKELSLLADEEVHQTSGFISLHSIHCVQGSYPDHLLAAWDEYHRLRVSENDRPDFFGDRQLFVVLEFEYGGMDLEYMQNRQLNSVLASKSILHQVTASLAVAEEALHFEHRDLHWGNVLVKKTALKKVSFRLNGETHTLPTHGILVNIIDYTFSRLERDGLTVYCDLSTDEEIFQGRGDYQFDIYRQMREENANRWADYFPHSNVLWLHYLADKLLKEVSYKRKPTTSSLKQAHKQLKLFCAEVLSFKSATDLLNTSSFFQ</sequence>
<feature type="compositionally biased region" description="Low complexity" evidence="22">
    <location>
        <begin position="83"/>
        <end position="99"/>
    </location>
</feature>
<feature type="compositionally biased region" description="Gly residues" evidence="22">
    <location>
        <begin position="15"/>
        <end position="25"/>
    </location>
</feature>
<proteinExistence type="predicted"/>
<dbReference type="AlphaFoldDB" id="A0A670KPH2"/>
<dbReference type="GO" id="GO:0005737">
    <property type="term" value="C:cytoplasm"/>
    <property type="evidence" value="ECO:0007669"/>
    <property type="project" value="TreeGrafter"/>
</dbReference>
<dbReference type="Proteomes" id="UP000472272">
    <property type="component" value="Chromosome 15"/>
</dbReference>
<comment type="cofactor">
    <cofactor evidence="1">
        <name>Mg(2+)</name>
        <dbReference type="ChEBI" id="CHEBI:18420"/>
    </cofactor>
</comment>
<name>A0A670KPH2_PODMU</name>
<dbReference type="OrthoDB" id="21018at2759"/>
<dbReference type="GO" id="GO:0007064">
    <property type="term" value="P:mitotic sister chromatid cohesion"/>
    <property type="evidence" value="ECO:0007669"/>
    <property type="project" value="Ensembl"/>
</dbReference>
<reference evidence="24" key="2">
    <citation type="submission" date="2025-08" db="UniProtKB">
        <authorList>
            <consortium name="Ensembl"/>
        </authorList>
    </citation>
    <scope>IDENTIFICATION</scope>
</reference>
<keyword evidence="15" id="KW-0539">Nucleus</keyword>
<dbReference type="Ensembl" id="ENSPMRT00000039201.1">
    <property type="protein sequence ID" value="ENSPMRP00000037017.1"/>
    <property type="gene ID" value="ENSPMRG00000023834.1"/>
</dbReference>
<dbReference type="GO" id="GO:0005654">
    <property type="term" value="C:nucleoplasm"/>
    <property type="evidence" value="ECO:0007669"/>
    <property type="project" value="Ensembl"/>
</dbReference>
<evidence type="ECO:0000256" key="5">
    <source>
        <dbReference type="ARBA" id="ARBA00012513"/>
    </source>
</evidence>
<evidence type="ECO:0000256" key="9">
    <source>
        <dbReference type="ARBA" id="ARBA00022553"/>
    </source>
</evidence>
<dbReference type="GeneTree" id="ENSGT00390000013015"/>
<dbReference type="Gene3D" id="3.30.200.20">
    <property type="entry name" value="Phosphorylase Kinase, domain 1"/>
    <property type="match status" value="1"/>
</dbReference>
<dbReference type="SMART" id="SM01331">
    <property type="entry name" value="DUF3635"/>
    <property type="match status" value="1"/>
</dbReference>
<dbReference type="Pfam" id="PF12330">
    <property type="entry name" value="Haspin_kinase"/>
    <property type="match status" value="1"/>
</dbReference>
<dbReference type="OMA" id="RAAPWIS"/>
<dbReference type="GO" id="GO:0072354">
    <property type="term" value="F:histone H3T3 kinase activity"/>
    <property type="evidence" value="ECO:0007669"/>
    <property type="project" value="Ensembl"/>
</dbReference>
<keyword evidence="9" id="KW-0597">Phosphoprotein</keyword>
<dbReference type="GeneID" id="114585369"/>
<dbReference type="PANTHER" id="PTHR24419">
    <property type="entry name" value="INTERLEUKIN-1 RECEPTOR-ASSOCIATED KINASE"/>
    <property type="match status" value="1"/>
</dbReference>
<protein>
    <recommendedName>
        <fullName evidence="19">Serine/threonine-protein kinase haspin</fullName>
        <ecNumber evidence="5">2.7.11.1</ecNumber>
    </recommendedName>
    <alternativeName>
        <fullName evidence="20">Germ cell-specific gene 2 protein</fullName>
    </alternativeName>
</protein>
<dbReference type="GO" id="GO:0071459">
    <property type="term" value="P:protein localization to chromosome, centromeric region"/>
    <property type="evidence" value="ECO:0007669"/>
    <property type="project" value="Ensembl"/>
</dbReference>
<evidence type="ECO:0000256" key="19">
    <source>
        <dbReference type="ARBA" id="ARBA00069281"/>
    </source>
</evidence>
<dbReference type="InterPro" id="IPR000719">
    <property type="entry name" value="Prot_kinase_dom"/>
</dbReference>
<gene>
    <name evidence="24" type="primary">HASPIN</name>
</gene>
<dbReference type="SMART" id="SM00220">
    <property type="entry name" value="S_TKc"/>
    <property type="match status" value="1"/>
</dbReference>
<feature type="compositionally biased region" description="Basic residues" evidence="22">
    <location>
        <begin position="109"/>
        <end position="129"/>
    </location>
</feature>
<evidence type="ECO:0000256" key="4">
    <source>
        <dbReference type="ARBA" id="ARBA00004286"/>
    </source>
</evidence>